<dbReference type="Proteomes" id="UP000030762">
    <property type="component" value="Unassembled WGS sequence"/>
</dbReference>
<dbReference type="GeneID" id="19956479"/>
<evidence type="ECO:0000313" key="1">
    <source>
        <dbReference type="EMBL" id="EQC26407.1"/>
    </source>
</evidence>
<dbReference type="OrthoDB" id="74503at2759"/>
<dbReference type="InParanoid" id="T0RA64"/>
<dbReference type="RefSeq" id="XP_008620156.1">
    <property type="nucleotide sequence ID" value="XM_008621934.1"/>
</dbReference>
<gene>
    <name evidence="1" type="ORF">SDRG_15752</name>
</gene>
<dbReference type="EMBL" id="JH767232">
    <property type="protein sequence ID" value="EQC26407.1"/>
    <property type="molecule type" value="Genomic_DNA"/>
</dbReference>
<reference evidence="1 2" key="1">
    <citation type="submission" date="2012-04" db="EMBL/GenBank/DDBJ databases">
        <title>The Genome Sequence of Saprolegnia declina VS20.</title>
        <authorList>
            <consortium name="The Broad Institute Genome Sequencing Platform"/>
            <person name="Russ C."/>
            <person name="Nusbaum C."/>
            <person name="Tyler B."/>
            <person name="van West P."/>
            <person name="Dieguez-Uribeondo J."/>
            <person name="de Bruijn I."/>
            <person name="Tripathy S."/>
            <person name="Jiang R."/>
            <person name="Young S.K."/>
            <person name="Zeng Q."/>
            <person name="Gargeya S."/>
            <person name="Fitzgerald M."/>
            <person name="Haas B."/>
            <person name="Abouelleil A."/>
            <person name="Alvarado L."/>
            <person name="Arachchi H.M."/>
            <person name="Berlin A."/>
            <person name="Chapman S.B."/>
            <person name="Goldberg J."/>
            <person name="Griggs A."/>
            <person name="Gujja S."/>
            <person name="Hansen M."/>
            <person name="Howarth C."/>
            <person name="Imamovic A."/>
            <person name="Larimer J."/>
            <person name="McCowen C."/>
            <person name="Montmayeur A."/>
            <person name="Murphy C."/>
            <person name="Neiman D."/>
            <person name="Pearson M."/>
            <person name="Priest M."/>
            <person name="Roberts A."/>
            <person name="Saif S."/>
            <person name="Shea T."/>
            <person name="Sisk P."/>
            <person name="Sykes S."/>
            <person name="Wortman J."/>
            <person name="Nusbaum C."/>
            <person name="Birren B."/>
        </authorList>
    </citation>
    <scope>NUCLEOTIDE SEQUENCE [LARGE SCALE GENOMIC DNA]</scope>
    <source>
        <strain evidence="1 2">VS20</strain>
    </source>
</reference>
<accession>T0RA64</accession>
<organism evidence="1 2">
    <name type="scientific">Saprolegnia diclina (strain VS20)</name>
    <dbReference type="NCBI Taxonomy" id="1156394"/>
    <lineage>
        <taxon>Eukaryota</taxon>
        <taxon>Sar</taxon>
        <taxon>Stramenopiles</taxon>
        <taxon>Oomycota</taxon>
        <taxon>Saprolegniomycetes</taxon>
        <taxon>Saprolegniales</taxon>
        <taxon>Saprolegniaceae</taxon>
        <taxon>Saprolegnia</taxon>
    </lineage>
</organism>
<dbReference type="eggNOG" id="ENOG502S2K1">
    <property type="taxonomic scope" value="Eukaryota"/>
</dbReference>
<evidence type="ECO:0000313" key="2">
    <source>
        <dbReference type="Proteomes" id="UP000030762"/>
    </source>
</evidence>
<name>T0RA64_SAPDV</name>
<dbReference type="OMA" id="LRFATHN"/>
<sequence>MASAAEDVGRGVVATLSAVALLGFGEACVLCKKPVPLRYALRFATHNVLHSFVWRTVESPLLCHAARLPSVALNDTSLLSESLRAMRYLIASYGLLHQLLRLQTPAMPRREATRAPFDRVVRLSPDASRLSSAFLQPDDASSSTTRVLPIAWNAVSREDVHIQMHEWCLQHEAPLRDDLLLLEVDLSAPFADSAQADMAVHAMRGLVRPFRGPDALARHLDATVVALASPWAIPPLLGHPSCDVVVNTSSVVAHTVAGFVGRAQATPTSNVYVYADGAALTQGLLQEDIVATAVVSSEVVETAGVFIVALEHGDAACVERLVAQGVAPTQIIWVQQQPERVTSAAWVVHVPALLNEELAVIRAQLRCGMPTALVQDNVRDKYGPLNALQGDTPFRRDRHSVVRVV</sequence>
<protein>
    <submittedName>
        <fullName evidence="1">Uncharacterized protein</fullName>
    </submittedName>
</protein>
<dbReference type="VEuPathDB" id="FungiDB:SDRG_15752"/>
<keyword evidence="2" id="KW-1185">Reference proteome</keyword>
<proteinExistence type="predicted"/>
<dbReference type="AlphaFoldDB" id="T0RA64"/>